<dbReference type="HOGENOM" id="CLU_004495_0_1_1"/>
<evidence type="ECO:0000256" key="6">
    <source>
        <dbReference type="SAM" id="Phobius"/>
    </source>
</evidence>
<feature type="transmembrane region" description="Helical" evidence="6">
    <location>
        <begin position="307"/>
        <end position="330"/>
    </location>
</feature>
<evidence type="ECO:0000313" key="7">
    <source>
        <dbReference type="EMBL" id="KIO18753.1"/>
    </source>
</evidence>
<dbReference type="Pfam" id="PF13520">
    <property type="entry name" value="AA_permease_2"/>
    <property type="match status" value="1"/>
</dbReference>
<keyword evidence="3 6" id="KW-0812">Transmembrane</keyword>
<evidence type="ECO:0000256" key="1">
    <source>
        <dbReference type="ARBA" id="ARBA00004141"/>
    </source>
</evidence>
<feature type="transmembrane region" description="Helical" evidence="6">
    <location>
        <begin position="71"/>
        <end position="94"/>
    </location>
</feature>
<dbReference type="PANTHER" id="PTHR45649:SF9">
    <property type="entry name" value="AMINO-ACID PERMEASE 2"/>
    <property type="match status" value="1"/>
</dbReference>
<evidence type="ECO:0000256" key="2">
    <source>
        <dbReference type="ARBA" id="ARBA00022448"/>
    </source>
</evidence>
<gene>
    <name evidence="7" type="ORF">M407DRAFT_31587</name>
</gene>
<evidence type="ECO:0000256" key="5">
    <source>
        <dbReference type="ARBA" id="ARBA00023136"/>
    </source>
</evidence>
<feature type="transmembrane region" description="Helical" evidence="6">
    <location>
        <begin position="283"/>
        <end position="301"/>
    </location>
</feature>
<feature type="transmembrane region" description="Helical" evidence="6">
    <location>
        <begin position="384"/>
        <end position="405"/>
    </location>
</feature>
<accession>A0A0C3KBD0</accession>
<keyword evidence="5 6" id="KW-0472">Membrane</keyword>
<name>A0A0C3KBD0_9AGAM</name>
<dbReference type="GO" id="GO:0022857">
    <property type="term" value="F:transmembrane transporter activity"/>
    <property type="evidence" value="ECO:0007669"/>
    <property type="project" value="InterPro"/>
</dbReference>
<proteinExistence type="predicted"/>
<dbReference type="GO" id="GO:0016020">
    <property type="term" value="C:membrane"/>
    <property type="evidence" value="ECO:0007669"/>
    <property type="project" value="UniProtKB-SubCell"/>
</dbReference>
<evidence type="ECO:0000313" key="8">
    <source>
        <dbReference type="Proteomes" id="UP000054248"/>
    </source>
</evidence>
<keyword evidence="2" id="KW-0813">Transport</keyword>
<sequence>MLFPPAGGLYTASAALVPKRFRAPVGFTVGWLNLLGQVAGVSSTEFGLARMILAAAVIGTDGAFEVTQHKIVGVFIGLLAVHGILNSLATKWLARMTSSFVFVNVGATILIIIVMLAMTPRSEMHPPNYVFGSAGIVNEAGAWPTGIAFLFGLLSVQWTMTDYDATAHISEEVQRAAYAAPSAIFVAVVGTGLIGWLLNIVMVLCSGPLADLPGPSGMSFFQIMFLRIGKTGTLILWVFVCFTAFAVVQTALQATARTLYAISRDHGLPDRGVFGTVNTKTKTPLYAVWMITFICVLPGLLDLASPIAANAIFALTTVALDLSYIVPIACRRIFRNHPEVHFQPGPFYMPGALGWAANIICVTWTLFIATILCFPTYLPTTAQTMNYASVIFGGVLTLALTWYIFDAHKYYKGPQGNVGRHLGDNALSNESSDRDVVRVVADEDEKVKTDEK</sequence>
<feature type="transmembrane region" description="Helical" evidence="6">
    <location>
        <begin position="140"/>
        <end position="158"/>
    </location>
</feature>
<keyword evidence="4 6" id="KW-1133">Transmembrane helix</keyword>
<comment type="subcellular location">
    <subcellularLocation>
        <location evidence="1">Membrane</location>
        <topology evidence="1">Multi-pass membrane protein</topology>
    </subcellularLocation>
</comment>
<dbReference type="PANTHER" id="PTHR45649">
    <property type="entry name" value="AMINO-ACID PERMEASE BAT1"/>
    <property type="match status" value="1"/>
</dbReference>
<evidence type="ECO:0008006" key="9">
    <source>
        <dbReference type="Google" id="ProtNLM"/>
    </source>
</evidence>
<feature type="transmembrane region" description="Helical" evidence="6">
    <location>
        <begin position="234"/>
        <end position="262"/>
    </location>
</feature>
<feature type="transmembrane region" description="Helical" evidence="6">
    <location>
        <begin position="351"/>
        <end position="378"/>
    </location>
</feature>
<protein>
    <recommendedName>
        <fullName evidence="9">Amino acid permease/ SLC12A domain-containing protein</fullName>
    </recommendedName>
</protein>
<dbReference type="STRING" id="1051891.A0A0C3KBD0"/>
<evidence type="ECO:0000256" key="4">
    <source>
        <dbReference type="ARBA" id="ARBA00022989"/>
    </source>
</evidence>
<organism evidence="7 8">
    <name type="scientific">Tulasnella calospora MUT 4182</name>
    <dbReference type="NCBI Taxonomy" id="1051891"/>
    <lineage>
        <taxon>Eukaryota</taxon>
        <taxon>Fungi</taxon>
        <taxon>Dikarya</taxon>
        <taxon>Basidiomycota</taxon>
        <taxon>Agaricomycotina</taxon>
        <taxon>Agaricomycetes</taxon>
        <taxon>Cantharellales</taxon>
        <taxon>Tulasnellaceae</taxon>
        <taxon>Tulasnella</taxon>
    </lineage>
</organism>
<dbReference type="Gene3D" id="1.20.1740.10">
    <property type="entry name" value="Amino acid/polyamine transporter I"/>
    <property type="match status" value="1"/>
</dbReference>
<dbReference type="AlphaFoldDB" id="A0A0C3KBD0"/>
<dbReference type="InterPro" id="IPR002293">
    <property type="entry name" value="AA/rel_permease1"/>
</dbReference>
<dbReference type="PIRSF" id="PIRSF006060">
    <property type="entry name" value="AA_transporter"/>
    <property type="match status" value="1"/>
</dbReference>
<dbReference type="OrthoDB" id="10054429at2759"/>
<feature type="transmembrane region" description="Helical" evidence="6">
    <location>
        <begin position="100"/>
        <end position="119"/>
    </location>
</feature>
<reference evidence="8" key="2">
    <citation type="submission" date="2015-01" db="EMBL/GenBank/DDBJ databases">
        <title>Evolutionary Origins and Diversification of the Mycorrhizal Mutualists.</title>
        <authorList>
            <consortium name="DOE Joint Genome Institute"/>
            <consortium name="Mycorrhizal Genomics Consortium"/>
            <person name="Kohler A."/>
            <person name="Kuo A."/>
            <person name="Nagy L.G."/>
            <person name="Floudas D."/>
            <person name="Copeland A."/>
            <person name="Barry K.W."/>
            <person name="Cichocki N."/>
            <person name="Veneault-Fourrey C."/>
            <person name="LaButti K."/>
            <person name="Lindquist E.A."/>
            <person name="Lipzen A."/>
            <person name="Lundell T."/>
            <person name="Morin E."/>
            <person name="Murat C."/>
            <person name="Riley R."/>
            <person name="Ohm R."/>
            <person name="Sun H."/>
            <person name="Tunlid A."/>
            <person name="Henrissat B."/>
            <person name="Grigoriev I.V."/>
            <person name="Hibbett D.S."/>
            <person name="Martin F."/>
        </authorList>
    </citation>
    <scope>NUCLEOTIDE SEQUENCE [LARGE SCALE GENOMIC DNA]</scope>
    <source>
        <strain evidence="8">MUT 4182</strain>
    </source>
</reference>
<feature type="transmembrane region" description="Helical" evidence="6">
    <location>
        <begin position="178"/>
        <end position="198"/>
    </location>
</feature>
<keyword evidence="8" id="KW-1185">Reference proteome</keyword>
<dbReference type="Proteomes" id="UP000054248">
    <property type="component" value="Unassembled WGS sequence"/>
</dbReference>
<dbReference type="EMBL" id="KN823263">
    <property type="protein sequence ID" value="KIO18753.1"/>
    <property type="molecule type" value="Genomic_DNA"/>
</dbReference>
<reference evidence="7 8" key="1">
    <citation type="submission" date="2014-04" db="EMBL/GenBank/DDBJ databases">
        <authorList>
            <consortium name="DOE Joint Genome Institute"/>
            <person name="Kuo A."/>
            <person name="Girlanda M."/>
            <person name="Perotto S."/>
            <person name="Kohler A."/>
            <person name="Nagy L.G."/>
            <person name="Floudas D."/>
            <person name="Copeland A."/>
            <person name="Barry K.W."/>
            <person name="Cichocki N."/>
            <person name="Veneault-Fourrey C."/>
            <person name="LaButti K."/>
            <person name="Lindquist E.A."/>
            <person name="Lipzen A."/>
            <person name="Lundell T."/>
            <person name="Morin E."/>
            <person name="Murat C."/>
            <person name="Sun H."/>
            <person name="Tunlid A."/>
            <person name="Henrissat B."/>
            <person name="Grigoriev I.V."/>
            <person name="Hibbett D.S."/>
            <person name="Martin F."/>
            <person name="Nordberg H.P."/>
            <person name="Cantor M.N."/>
            <person name="Hua S.X."/>
        </authorList>
    </citation>
    <scope>NUCLEOTIDE SEQUENCE [LARGE SCALE GENOMIC DNA]</scope>
    <source>
        <strain evidence="7 8">MUT 4182</strain>
    </source>
</reference>
<evidence type="ECO:0000256" key="3">
    <source>
        <dbReference type="ARBA" id="ARBA00022692"/>
    </source>
</evidence>